<organism evidence="2 3">
    <name type="scientific">Bythopirellula goksoeyrii</name>
    <dbReference type="NCBI Taxonomy" id="1400387"/>
    <lineage>
        <taxon>Bacteria</taxon>
        <taxon>Pseudomonadati</taxon>
        <taxon>Planctomycetota</taxon>
        <taxon>Planctomycetia</taxon>
        <taxon>Pirellulales</taxon>
        <taxon>Lacipirellulaceae</taxon>
        <taxon>Bythopirellula</taxon>
    </lineage>
</organism>
<evidence type="ECO:0000313" key="2">
    <source>
        <dbReference type="EMBL" id="QEG36079.1"/>
    </source>
</evidence>
<evidence type="ECO:0000313" key="3">
    <source>
        <dbReference type="Proteomes" id="UP000323917"/>
    </source>
</evidence>
<dbReference type="Proteomes" id="UP000323917">
    <property type="component" value="Chromosome"/>
</dbReference>
<dbReference type="AlphaFoldDB" id="A0A5B9QE34"/>
<name>A0A5B9QE34_9BACT</name>
<feature type="compositionally biased region" description="Pro residues" evidence="1">
    <location>
        <begin position="124"/>
        <end position="136"/>
    </location>
</feature>
<protein>
    <submittedName>
        <fullName evidence="2">Uncharacterized protein</fullName>
    </submittedName>
</protein>
<dbReference type="KEGG" id="bgok:Pr1d_33880"/>
<accession>A0A5B9QE34</accession>
<reference evidence="2 3" key="1">
    <citation type="submission" date="2019-08" db="EMBL/GenBank/DDBJ databases">
        <title>Deep-cultivation of Planctomycetes and their phenomic and genomic characterization uncovers novel biology.</title>
        <authorList>
            <person name="Wiegand S."/>
            <person name="Jogler M."/>
            <person name="Boedeker C."/>
            <person name="Pinto D."/>
            <person name="Vollmers J."/>
            <person name="Rivas-Marin E."/>
            <person name="Kohn T."/>
            <person name="Peeters S.H."/>
            <person name="Heuer A."/>
            <person name="Rast P."/>
            <person name="Oberbeckmann S."/>
            <person name="Bunk B."/>
            <person name="Jeske O."/>
            <person name="Meyerdierks A."/>
            <person name="Storesund J.E."/>
            <person name="Kallscheuer N."/>
            <person name="Luecker S."/>
            <person name="Lage O.M."/>
            <person name="Pohl T."/>
            <person name="Merkel B.J."/>
            <person name="Hornburger P."/>
            <person name="Mueller R.-W."/>
            <person name="Bruemmer F."/>
            <person name="Labrenz M."/>
            <person name="Spormann A.M."/>
            <person name="Op den Camp H."/>
            <person name="Overmann J."/>
            <person name="Amann R."/>
            <person name="Jetten M.S.M."/>
            <person name="Mascher T."/>
            <person name="Medema M.H."/>
            <person name="Devos D.P."/>
            <person name="Kaster A.-K."/>
            <person name="Ovreas L."/>
            <person name="Rohde M."/>
            <person name="Galperin M.Y."/>
            <person name="Jogler C."/>
        </authorList>
    </citation>
    <scope>NUCLEOTIDE SEQUENCE [LARGE SCALE GENOMIC DNA]</scope>
    <source>
        <strain evidence="2 3">Pr1d</strain>
    </source>
</reference>
<dbReference type="EMBL" id="CP042913">
    <property type="protein sequence ID" value="QEG36079.1"/>
    <property type="molecule type" value="Genomic_DNA"/>
</dbReference>
<dbReference type="RefSeq" id="WP_148074486.1">
    <property type="nucleotide sequence ID" value="NZ_CP042913.1"/>
</dbReference>
<sequence length="136" mass="15600">MTKQRTPVSPMVKIGQRTAYQIFSAIVGGRQKLSVRLGVYWVNPRTGQAVIIPEMDLWNYEEQTRARQAAKKHLEKLTADFFQAEPTVVEYVNQATRSLPQPTREEKVIIRGNEQACSKSRRQSPPPKPYPDPNDY</sequence>
<evidence type="ECO:0000256" key="1">
    <source>
        <dbReference type="SAM" id="MobiDB-lite"/>
    </source>
</evidence>
<keyword evidence="3" id="KW-1185">Reference proteome</keyword>
<proteinExistence type="predicted"/>
<feature type="region of interest" description="Disordered" evidence="1">
    <location>
        <begin position="100"/>
        <end position="136"/>
    </location>
</feature>
<gene>
    <name evidence="2" type="ORF">Pr1d_33880</name>
</gene>